<accession>A0A7N0TNE4</accession>
<evidence type="ECO:0000259" key="8">
    <source>
        <dbReference type="Pfam" id="PF23262"/>
    </source>
</evidence>
<evidence type="ECO:0000256" key="1">
    <source>
        <dbReference type="ARBA" id="ARBA00004141"/>
    </source>
</evidence>
<feature type="transmembrane region" description="Helical" evidence="6">
    <location>
        <begin position="110"/>
        <end position="129"/>
    </location>
</feature>
<feature type="transmembrane region" description="Helical" evidence="6">
    <location>
        <begin position="481"/>
        <end position="500"/>
    </location>
</feature>
<feature type="domain" description="Nodulin-like" evidence="7">
    <location>
        <begin position="9"/>
        <end position="96"/>
    </location>
</feature>
<dbReference type="Pfam" id="PF06813">
    <property type="entry name" value="Nodulin-like"/>
    <property type="match status" value="2"/>
</dbReference>
<dbReference type="Gramene" id="Kaladp0040s0391.1.v1.1">
    <property type="protein sequence ID" value="Kaladp0040s0391.1.v1.1"/>
    <property type="gene ID" value="Kaladp0040s0391.v1.1"/>
</dbReference>
<keyword evidence="10" id="KW-1185">Reference proteome</keyword>
<dbReference type="InterPro" id="IPR010658">
    <property type="entry name" value="Nodulin-like"/>
</dbReference>
<feature type="transmembrane region" description="Helical" evidence="6">
    <location>
        <begin position="419"/>
        <end position="442"/>
    </location>
</feature>
<dbReference type="PANTHER" id="PTHR21576">
    <property type="entry name" value="UNCHARACTERIZED NODULIN-LIKE PROTEIN"/>
    <property type="match status" value="1"/>
</dbReference>
<feature type="transmembrane region" description="Helical" evidence="6">
    <location>
        <begin position="182"/>
        <end position="204"/>
    </location>
</feature>
<dbReference type="GO" id="GO:0016020">
    <property type="term" value="C:membrane"/>
    <property type="evidence" value="ECO:0007669"/>
    <property type="project" value="UniProtKB-SubCell"/>
</dbReference>
<organism evidence="9 10">
    <name type="scientific">Kalanchoe fedtschenkoi</name>
    <name type="common">Lavender scallops</name>
    <name type="synonym">South American air plant</name>
    <dbReference type="NCBI Taxonomy" id="63787"/>
    <lineage>
        <taxon>Eukaryota</taxon>
        <taxon>Viridiplantae</taxon>
        <taxon>Streptophyta</taxon>
        <taxon>Embryophyta</taxon>
        <taxon>Tracheophyta</taxon>
        <taxon>Spermatophyta</taxon>
        <taxon>Magnoliopsida</taxon>
        <taxon>eudicotyledons</taxon>
        <taxon>Gunneridae</taxon>
        <taxon>Pentapetalae</taxon>
        <taxon>Saxifragales</taxon>
        <taxon>Crassulaceae</taxon>
        <taxon>Kalanchoe</taxon>
    </lineage>
</organism>
<evidence type="ECO:0000256" key="5">
    <source>
        <dbReference type="SAM" id="MobiDB-lite"/>
    </source>
</evidence>
<feature type="transmembrane region" description="Helical" evidence="6">
    <location>
        <begin position="506"/>
        <end position="526"/>
    </location>
</feature>
<evidence type="ECO:0000259" key="7">
    <source>
        <dbReference type="Pfam" id="PF06813"/>
    </source>
</evidence>
<dbReference type="Pfam" id="PF23262">
    <property type="entry name" value="NFD4_C"/>
    <property type="match status" value="1"/>
</dbReference>
<dbReference type="AlphaFoldDB" id="A0A7N0TNE4"/>
<keyword evidence="4 6" id="KW-0472">Membrane</keyword>
<evidence type="ECO:0000313" key="9">
    <source>
        <dbReference type="EnsemblPlants" id="Kaladp0040s0391.1.v1.1"/>
    </source>
</evidence>
<keyword evidence="2 6" id="KW-0812">Transmembrane</keyword>
<reference evidence="9" key="1">
    <citation type="submission" date="2021-01" db="UniProtKB">
        <authorList>
            <consortium name="EnsemblPlants"/>
        </authorList>
    </citation>
    <scope>IDENTIFICATION</scope>
</reference>
<evidence type="ECO:0000256" key="2">
    <source>
        <dbReference type="ARBA" id="ARBA00022692"/>
    </source>
</evidence>
<proteinExistence type="predicted"/>
<dbReference type="PANTHER" id="PTHR21576:SF11">
    <property type="entry name" value="MAJOR FACILITATOR SUPERFAMILY PROTEIN"/>
    <property type="match status" value="1"/>
</dbReference>
<feature type="transmembrane region" description="Helical" evidence="6">
    <location>
        <begin position="149"/>
        <end position="170"/>
    </location>
</feature>
<name>A0A7N0TNE4_KALFE</name>
<feature type="region of interest" description="Disordered" evidence="5">
    <location>
        <begin position="268"/>
        <end position="301"/>
    </location>
</feature>
<feature type="domain" description="NFD4 C-terminal" evidence="8">
    <location>
        <begin position="341"/>
        <end position="502"/>
    </location>
</feature>
<evidence type="ECO:0000256" key="3">
    <source>
        <dbReference type="ARBA" id="ARBA00022989"/>
    </source>
</evidence>
<feature type="transmembrane region" description="Helical" evidence="6">
    <location>
        <begin position="448"/>
        <end position="469"/>
    </location>
</feature>
<sequence length="531" mass="57314">MPTMMNDTLMWLQSYSGTNFNFPAYASDLQNSLSLSQTKLGYLTFSEDAGKILAFLAGVALQLLPMEIVLILGCMLGSSSFFVQYLYAAKIIQSPPPQFHSRIAGNNSSMNHQGVGLLICYQGLSAMIYSDLIGAHFPFMPGGSPDHSYLILNAALPFIVTVLALTLLANGGHEGDGDLEGYPFWVLFCLDISVGVCAVHGSIYPESPDPVVKFFVLNILLLVPLMLASRELCIKIYIHLFENRREQQIQLTASRTAHISIPIADDGDETKQHHRHGIKDANNDGNINSGDPGAEEVTNGPAMTIDVGNETRQYNSHGITDSDNDITSQNYDTEANEVTDGSAIMSPPIFFALYFAVYFCATAGSVFLSYLGEIAKSHSHSASDLRVLVSLAASANYFGRLVPSMLCCLPYFKRVSRPLSLASVMAPMAMAIFLGTINSLILLKVSTIVTGACAGAFTTISISTTRVLFGMENFNVNHNIVVTSIPFGSSLFGSIMSLLFPNQSAFVILGSSCLTGVGLSCIRHLCPATRN</sequence>
<dbReference type="InterPro" id="IPR036259">
    <property type="entry name" value="MFS_trans_sf"/>
</dbReference>
<feature type="transmembrane region" description="Helical" evidence="6">
    <location>
        <begin position="349"/>
        <end position="371"/>
    </location>
</feature>
<keyword evidence="3 6" id="KW-1133">Transmembrane helix</keyword>
<dbReference type="EnsemblPlants" id="Kaladp0040s0391.1.v1.1">
    <property type="protein sequence ID" value="Kaladp0040s0391.1.v1.1"/>
    <property type="gene ID" value="Kaladp0040s0391.v1.1"/>
</dbReference>
<protein>
    <submittedName>
        <fullName evidence="9">Uncharacterized protein</fullName>
    </submittedName>
</protein>
<feature type="transmembrane region" description="Helical" evidence="6">
    <location>
        <begin position="391"/>
        <end position="412"/>
    </location>
</feature>
<feature type="domain" description="Nodulin-like" evidence="7">
    <location>
        <begin position="114"/>
        <end position="227"/>
    </location>
</feature>
<evidence type="ECO:0000256" key="6">
    <source>
        <dbReference type="SAM" id="Phobius"/>
    </source>
</evidence>
<dbReference type="InterPro" id="IPR056555">
    <property type="entry name" value="NFD4_C"/>
</dbReference>
<dbReference type="SUPFAM" id="SSF103473">
    <property type="entry name" value="MFS general substrate transporter"/>
    <property type="match status" value="1"/>
</dbReference>
<evidence type="ECO:0000313" key="10">
    <source>
        <dbReference type="Proteomes" id="UP000594263"/>
    </source>
</evidence>
<comment type="subcellular location">
    <subcellularLocation>
        <location evidence="1">Membrane</location>
        <topology evidence="1">Multi-pass membrane protein</topology>
    </subcellularLocation>
</comment>
<evidence type="ECO:0000256" key="4">
    <source>
        <dbReference type="ARBA" id="ARBA00023136"/>
    </source>
</evidence>
<dbReference type="Proteomes" id="UP000594263">
    <property type="component" value="Unplaced"/>
</dbReference>